<evidence type="ECO:0008006" key="4">
    <source>
        <dbReference type="Google" id="ProtNLM"/>
    </source>
</evidence>
<dbReference type="RefSeq" id="WP_038049015.1">
    <property type="nucleotide sequence ID" value="NZ_JMFG01000017.1"/>
</dbReference>
<feature type="chain" id="PRO_5001616618" description="Carboxypeptidase regulatory-like domain-containing protein" evidence="1">
    <location>
        <begin position="22"/>
        <end position="679"/>
    </location>
</feature>
<evidence type="ECO:0000256" key="1">
    <source>
        <dbReference type="SAM" id="SignalP"/>
    </source>
</evidence>
<dbReference type="InterPro" id="IPR008969">
    <property type="entry name" value="CarboxyPept-like_regulatory"/>
</dbReference>
<name>A0A062XMG8_9BACT</name>
<sequence>MRAVVWLSAAVLTLGFAAAGAVEVEITFSSSGTDIAGKTRYAAVLQGRALVAEVELPPGEVSWKLRLEPGEYTVACGAEGYGNKSLRMVVQEGKQQAVRCGLLPLVAVKGRLVSKINGKPIAGGTVGPAFLALHELPFESKLLERHLRLKHEGVSDEEGRFSFGLLPGDNVVLVATAAEHGFRVMGPLVVGSQGLDLGDVALEGGGRVRVRVEPWGQDFAQGKWWVDLVPSGQLQESSSRLLDPQSVIMALLSKPLGENGEVSFEAVPAGTYVALLSTLPERLLRRSGGSIPEGMTYRPSHSTSPFVVAAGSFQEVLLRPTRWEVTVSVSGLEKGRCADFEPWAFSPVVNYTVSGHWENQNACEFSVLLEASGPWILGLRRRGGAGESAVPLGTVDIPEGSGKKEVQLTVAIRSVEGKVVDAAGNPVPFAEVRLSNSLSCSNRGFSWRGKTDRNGSFLCPAAPAEPLVVWAYRSDLGWAMEEKVMDEPLVLRLVAGKQVSLRVLNEEGNPVSAQLQFSPQGAEGLTVGVLDEKGEAVIRHMPTVDGSLLVALLSPDAEAKSLGHFKLFVPAEKRGFLGVYQALPGAKVSWWPGNLPKGGAFCALETEDGAILGTDAFEVLTFGSDASRPGLVSKRWERLAPGRFRPVVTDEACKPIWRGKWFVVGAGETVELREKAQLQ</sequence>
<proteinExistence type="predicted"/>
<keyword evidence="1" id="KW-0732">Signal</keyword>
<dbReference type="AlphaFoldDB" id="A0A062XMG8"/>
<comment type="caution">
    <text evidence="2">The sequence shown here is derived from an EMBL/GenBank/DDBJ whole genome shotgun (WGS) entry which is preliminary data.</text>
</comment>
<evidence type="ECO:0000313" key="2">
    <source>
        <dbReference type="EMBL" id="KDA53757.1"/>
    </source>
</evidence>
<gene>
    <name evidence="2" type="ORF">EG19_02775</name>
</gene>
<keyword evidence="3" id="KW-1185">Reference proteome</keyword>
<evidence type="ECO:0000313" key="3">
    <source>
        <dbReference type="Proteomes" id="UP000027284"/>
    </source>
</evidence>
<feature type="signal peptide" evidence="1">
    <location>
        <begin position="1"/>
        <end position="21"/>
    </location>
</feature>
<dbReference type="EMBL" id="JMFG01000017">
    <property type="protein sequence ID" value="KDA53757.1"/>
    <property type="molecule type" value="Genomic_DNA"/>
</dbReference>
<dbReference type="Proteomes" id="UP000027284">
    <property type="component" value="Unassembled WGS sequence"/>
</dbReference>
<protein>
    <recommendedName>
        <fullName evidence="4">Carboxypeptidase regulatory-like domain-containing protein</fullName>
    </recommendedName>
</protein>
<accession>A0A062XMG8</accession>
<organism evidence="2 3">
    <name type="scientific">Thermoanaerobaculum aquaticum</name>
    <dbReference type="NCBI Taxonomy" id="1312852"/>
    <lineage>
        <taxon>Bacteria</taxon>
        <taxon>Pseudomonadati</taxon>
        <taxon>Acidobacteriota</taxon>
        <taxon>Thermoanaerobaculia</taxon>
        <taxon>Thermoanaerobaculales</taxon>
        <taxon>Thermoanaerobaculaceae</taxon>
        <taxon>Thermoanaerobaculum</taxon>
    </lineage>
</organism>
<reference evidence="2 3" key="1">
    <citation type="submission" date="2014-04" db="EMBL/GenBank/DDBJ databases">
        <title>The Genome Sequence of Thermoanaerobaculum aquaticum MP-01, The First Cultivated Group 23 Acidobacterium.</title>
        <authorList>
            <person name="Stamps B.W."/>
            <person name="Losey N.A."/>
            <person name="Lawson P.A."/>
            <person name="Stevenson B.S."/>
        </authorList>
    </citation>
    <scope>NUCLEOTIDE SEQUENCE [LARGE SCALE GENOMIC DNA]</scope>
    <source>
        <strain evidence="2 3">MP-01</strain>
    </source>
</reference>
<dbReference type="SUPFAM" id="SSF49464">
    <property type="entry name" value="Carboxypeptidase regulatory domain-like"/>
    <property type="match status" value="1"/>
</dbReference>